<name>A0A542XTJ2_SALAC</name>
<dbReference type="Proteomes" id="UP000677457">
    <property type="component" value="Unassembled WGS sequence"/>
</dbReference>
<dbReference type="AlphaFoldDB" id="A0A542XTJ2"/>
<evidence type="ECO:0000313" key="2">
    <source>
        <dbReference type="EMBL" id="GIM86807.1"/>
    </source>
</evidence>
<evidence type="ECO:0000313" key="3">
    <source>
        <dbReference type="EMBL" id="TQL38993.1"/>
    </source>
</evidence>
<dbReference type="EMBL" id="BOQM01000028">
    <property type="protein sequence ID" value="GIM86807.1"/>
    <property type="molecule type" value="Genomic_DNA"/>
</dbReference>
<reference evidence="3 4" key="1">
    <citation type="submission" date="2019-06" db="EMBL/GenBank/DDBJ databases">
        <title>Sequencing the genomes of 1000 actinobacteria strains.</title>
        <authorList>
            <person name="Klenk H.-P."/>
        </authorList>
    </citation>
    <scope>NUCLEOTIDE SEQUENCE [LARGE SCALE GENOMIC DNA]</scope>
    <source>
        <strain evidence="3 4">DSM 44819</strain>
    </source>
</reference>
<accession>A0A542XTJ2</accession>
<feature type="region of interest" description="Disordered" evidence="1">
    <location>
        <begin position="1"/>
        <end position="39"/>
    </location>
</feature>
<feature type="compositionally biased region" description="Basic and acidic residues" evidence="1">
    <location>
        <begin position="11"/>
        <end position="28"/>
    </location>
</feature>
<gene>
    <name evidence="3" type="ORF">FB564_4213</name>
    <name evidence="2" type="ORF">Sar04_35430</name>
</gene>
<proteinExistence type="predicted"/>
<evidence type="ECO:0000313" key="4">
    <source>
        <dbReference type="Proteomes" id="UP000315983"/>
    </source>
</evidence>
<protein>
    <submittedName>
        <fullName evidence="3">Uncharacterized protein</fullName>
    </submittedName>
</protein>
<comment type="caution">
    <text evidence="3">The sequence shown here is derived from an EMBL/GenBank/DDBJ whole genome shotgun (WGS) entry which is preliminary data.</text>
</comment>
<dbReference type="EMBL" id="VFOL01000001">
    <property type="protein sequence ID" value="TQL38993.1"/>
    <property type="molecule type" value="Genomic_DNA"/>
</dbReference>
<evidence type="ECO:0000256" key="1">
    <source>
        <dbReference type="SAM" id="MobiDB-lite"/>
    </source>
</evidence>
<keyword evidence="5" id="KW-1185">Reference proteome</keyword>
<sequence length="67" mass="7251">MPTATNTPPPRDTRRAAPAEATDLDRPRAASASEPGPPLRVRAVGRARVYHTRVDILQAVLAGLRRL</sequence>
<dbReference type="Proteomes" id="UP000315983">
    <property type="component" value="Unassembled WGS sequence"/>
</dbReference>
<evidence type="ECO:0000313" key="5">
    <source>
        <dbReference type="Proteomes" id="UP000677457"/>
    </source>
</evidence>
<reference evidence="2 5" key="2">
    <citation type="submission" date="2021-03" db="EMBL/GenBank/DDBJ databases">
        <title>Whole genome shotgun sequence of Salinispora arenicola NBRC 105043.</title>
        <authorList>
            <person name="Komaki H."/>
            <person name="Tamura T."/>
        </authorList>
    </citation>
    <scope>NUCLEOTIDE SEQUENCE [LARGE SCALE GENOMIC DNA]</scope>
    <source>
        <strain evidence="2 5">NBRC 105043</strain>
    </source>
</reference>
<organism evidence="3 4">
    <name type="scientific">Salinispora arenicola</name>
    <dbReference type="NCBI Taxonomy" id="168697"/>
    <lineage>
        <taxon>Bacteria</taxon>
        <taxon>Bacillati</taxon>
        <taxon>Actinomycetota</taxon>
        <taxon>Actinomycetes</taxon>
        <taxon>Micromonosporales</taxon>
        <taxon>Micromonosporaceae</taxon>
        <taxon>Salinispora</taxon>
    </lineage>
</organism>